<dbReference type="RefSeq" id="WP_003614654.1">
    <property type="nucleotide sequence ID" value="NZ_BNHQ01000049.1"/>
</dbReference>
<proteinExistence type="predicted"/>
<dbReference type="AlphaFoldDB" id="A0ABD0AHK9"/>
<evidence type="ECO:0000256" key="1">
    <source>
        <dbReference type="SAM" id="SignalP"/>
    </source>
</evidence>
<gene>
    <name evidence="2" type="ORF">ME791_15930</name>
</gene>
<comment type="caution">
    <text evidence="2">The sequence shown here is derived from an EMBL/GenBank/DDBJ whole genome shotgun (WGS) entry which is preliminary data.</text>
</comment>
<feature type="signal peptide" evidence="1">
    <location>
        <begin position="1"/>
        <end position="26"/>
    </location>
</feature>
<organism evidence="2 3">
    <name type="scientific">Lactobacillus delbrueckii</name>
    <dbReference type="NCBI Taxonomy" id="1584"/>
    <lineage>
        <taxon>Bacteria</taxon>
        <taxon>Bacillati</taxon>
        <taxon>Bacillota</taxon>
        <taxon>Bacilli</taxon>
        <taxon>Lactobacillales</taxon>
        <taxon>Lactobacillaceae</taxon>
        <taxon>Lactobacillus</taxon>
    </lineage>
</organism>
<accession>A0ABD0AHK9</accession>
<evidence type="ECO:0000313" key="2">
    <source>
        <dbReference type="EMBL" id="GHN34441.1"/>
    </source>
</evidence>
<feature type="chain" id="PRO_5044815180" evidence="1">
    <location>
        <begin position="27"/>
        <end position="66"/>
    </location>
</feature>
<protein>
    <submittedName>
        <fullName evidence="2">Uncharacterized protein</fullName>
    </submittedName>
</protein>
<keyword evidence="1" id="KW-0732">Signal</keyword>
<name>A0ABD0AHK9_9LACO</name>
<dbReference type="EMBL" id="BNHY01000047">
    <property type="protein sequence ID" value="GHN34441.1"/>
    <property type="molecule type" value="Genomic_DNA"/>
</dbReference>
<reference evidence="2 3" key="1">
    <citation type="journal article" date="2022" name="J. Dairy Sci.">
        <title>Genetic diversity of Lactobacillus delbrueckii isolated from raw milk in Hokkaido, Japan.</title>
        <authorList>
            <person name="Tsuchihashi H."/>
            <person name="Ichikawa A."/>
            <person name="Takeda M."/>
            <person name="Koizumi A."/>
            <person name="Mizoguchi C."/>
            <person name="Ishida T."/>
            <person name="Kimura K."/>
        </authorList>
    </citation>
    <scope>NUCLEOTIDE SEQUENCE [LARGE SCALE GENOMIC DNA]</scope>
    <source>
        <strain evidence="2 3">ME-791</strain>
    </source>
</reference>
<evidence type="ECO:0000313" key="3">
    <source>
        <dbReference type="Proteomes" id="UP001054884"/>
    </source>
</evidence>
<dbReference type="Proteomes" id="UP001054884">
    <property type="component" value="Unassembled WGS sequence"/>
</dbReference>
<sequence length="66" mass="7273">MRKISKFLSIVVLGLLVGGCSQGQKAKQTKTKTETKTSQKASGDLAKLSQGRDLFAWTVYWDVDKP</sequence>
<dbReference type="PROSITE" id="PS51257">
    <property type="entry name" value="PROKAR_LIPOPROTEIN"/>
    <property type="match status" value="1"/>
</dbReference>